<feature type="domain" description="Pyrrolo-quinoline quinone repeat" evidence="6">
    <location>
        <begin position="456"/>
        <end position="547"/>
    </location>
</feature>
<name>A0A381U4W9_9ZZZZ</name>
<dbReference type="InterPro" id="IPR011047">
    <property type="entry name" value="Quinoprotein_ADH-like_sf"/>
</dbReference>
<dbReference type="Gene3D" id="2.140.10.10">
    <property type="entry name" value="Quinoprotein alcohol dehydrogenase-like superfamily"/>
    <property type="match status" value="1"/>
</dbReference>
<feature type="domain" description="Pyrrolo-quinoline quinone repeat" evidence="5">
    <location>
        <begin position="36"/>
        <end position="365"/>
    </location>
</feature>
<keyword evidence="3" id="KW-0560">Oxidoreductase</keyword>
<dbReference type="Pfam" id="PF13360">
    <property type="entry name" value="PQQ_2"/>
    <property type="match status" value="1"/>
</dbReference>
<evidence type="ECO:0000259" key="5">
    <source>
        <dbReference type="Pfam" id="PF01011"/>
    </source>
</evidence>
<evidence type="ECO:0000256" key="4">
    <source>
        <dbReference type="SAM" id="MobiDB-lite"/>
    </source>
</evidence>
<organism evidence="7">
    <name type="scientific">marine metagenome</name>
    <dbReference type="NCBI Taxonomy" id="408172"/>
    <lineage>
        <taxon>unclassified sequences</taxon>
        <taxon>metagenomes</taxon>
        <taxon>ecological metagenomes</taxon>
    </lineage>
</organism>
<accession>A0A381U4W9</accession>
<dbReference type="Gene3D" id="2.60.40.420">
    <property type="entry name" value="Cupredoxins - blue copper proteins"/>
    <property type="match status" value="1"/>
</dbReference>
<dbReference type="PANTHER" id="PTHR32303">
    <property type="entry name" value="QUINOPROTEIN ALCOHOL DEHYDROGENASE (CYTOCHROME C)"/>
    <property type="match status" value="1"/>
</dbReference>
<dbReference type="Pfam" id="PF01011">
    <property type="entry name" value="PQQ"/>
    <property type="match status" value="1"/>
</dbReference>
<dbReference type="AlphaFoldDB" id="A0A381U4W9"/>
<comment type="cofactor">
    <cofactor evidence="1">
        <name>pyrroloquinoline quinone</name>
        <dbReference type="ChEBI" id="CHEBI:58442"/>
    </cofactor>
</comment>
<gene>
    <name evidence="7" type="ORF">METZ01_LOCUS76110</name>
</gene>
<dbReference type="SUPFAM" id="SSF50998">
    <property type="entry name" value="Quinoprotein alcohol dehydrogenase-like"/>
    <property type="match status" value="1"/>
</dbReference>
<reference evidence="7" key="1">
    <citation type="submission" date="2018-05" db="EMBL/GenBank/DDBJ databases">
        <authorList>
            <person name="Lanie J.A."/>
            <person name="Ng W.-L."/>
            <person name="Kazmierczak K.M."/>
            <person name="Andrzejewski T.M."/>
            <person name="Davidsen T.M."/>
            <person name="Wayne K.J."/>
            <person name="Tettelin H."/>
            <person name="Glass J.I."/>
            <person name="Rusch D."/>
            <person name="Podicherti R."/>
            <person name="Tsui H.-C.T."/>
            <person name="Winkler M.E."/>
        </authorList>
    </citation>
    <scope>NUCLEOTIDE SEQUENCE</scope>
</reference>
<comment type="similarity">
    <text evidence="2">Belongs to the bacterial PQQ dehydrogenase family.</text>
</comment>
<feature type="region of interest" description="Disordered" evidence="4">
    <location>
        <begin position="568"/>
        <end position="591"/>
    </location>
</feature>
<sequence>MKRGLTAVVAIGVVVLTVGLQGQVPGGGSSYSAADWPFVGGDWSSSRYSTLSDITTETVDRLGGAWVARLPGGGASRSTPTVKDGVLYLTAGASVLAIDGGSGETVWRWQAEDAESRMVPSWQGVGLGEEHVFIGLRSAQVAALRRDTGDLVWVESVGSVPQEPGETVTTAPMHAAGKVFVGVANGDSGGQGRVVALDAATGEIAWTFFVVPRPGEFGHDTWPQDSDVWEVGGGGVWLNGAVDPDLGMVYFSTGNPVPMFGGELREGDNLFTAAVLALDMETGERRWHYQVVRHDIWDADIATPVLLYEVVIDGQARKALAAIRADGYLFLFDRETGEPLIPIEQREVPQDARLRTAATQPFPIGAERIIPDCAFWRDRVPPPFELSCSFFTPPSVDQHGVVALGAPIPMVRVTPMSFSPQTGYIYAQGRGHVGRAKRFEDPWISDNRPGGYLRVGLPESAGVLAAVDPRTNRVVWKQELPGGRLATSGPLTTAGGLVFWGSADGQIDAYDARTGARVWAFQATPAGARMRPGPAATYAVAGTQYVAIPMGSEIWAFTLDGTVPPRDEPASTPLADLVRWTGPPPRETDEIETGTLRENPSWSLGGTRNSIDEHAFNPPRARVAAGTRVRFINNGEMGHTIAARDGSWTTGSIAPGLSDYVALGDSGTYLFHCTEHPWAIGEIVVDP</sequence>
<dbReference type="GO" id="GO:0016491">
    <property type="term" value="F:oxidoreductase activity"/>
    <property type="evidence" value="ECO:0007669"/>
    <property type="project" value="UniProtKB-KW"/>
</dbReference>
<dbReference type="InterPro" id="IPR008972">
    <property type="entry name" value="Cupredoxin"/>
</dbReference>
<dbReference type="SMART" id="SM00564">
    <property type="entry name" value="PQQ"/>
    <property type="match status" value="4"/>
</dbReference>
<evidence type="ECO:0000259" key="6">
    <source>
        <dbReference type="Pfam" id="PF13360"/>
    </source>
</evidence>
<dbReference type="SUPFAM" id="SSF49503">
    <property type="entry name" value="Cupredoxins"/>
    <property type="match status" value="1"/>
</dbReference>
<protein>
    <recommendedName>
        <fullName evidence="5 6">Pyrrolo-quinoline quinone repeat domain-containing protein</fullName>
    </recommendedName>
</protein>
<evidence type="ECO:0000256" key="3">
    <source>
        <dbReference type="ARBA" id="ARBA00023002"/>
    </source>
</evidence>
<dbReference type="PANTHER" id="PTHR32303:SF10">
    <property type="entry name" value="OUTER MEMBRANE PROTEIN ASSEMBLY FACTOR BAMB"/>
    <property type="match status" value="1"/>
</dbReference>
<dbReference type="InterPro" id="IPR018391">
    <property type="entry name" value="PQQ_b-propeller_rpt"/>
</dbReference>
<proteinExistence type="inferred from homology"/>
<dbReference type="InterPro" id="IPR002372">
    <property type="entry name" value="PQQ_rpt_dom"/>
</dbReference>
<evidence type="ECO:0000256" key="2">
    <source>
        <dbReference type="ARBA" id="ARBA00008156"/>
    </source>
</evidence>
<evidence type="ECO:0000313" key="7">
    <source>
        <dbReference type="EMBL" id="SVA23256.1"/>
    </source>
</evidence>
<dbReference type="EMBL" id="UINC01005740">
    <property type="protein sequence ID" value="SVA23256.1"/>
    <property type="molecule type" value="Genomic_DNA"/>
</dbReference>
<evidence type="ECO:0000256" key="1">
    <source>
        <dbReference type="ARBA" id="ARBA00001931"/>
    </source>
</evidence>